<keyword evidence="1" id="KW-0732">Signal</keyword>
<evidence type="ECO:0000313" key="3">
    <source>
        <dbReference type="EMBL" id="GAA4470769.1"/>
    </source>
</evidence>
<keyword evidence="2" id="KW-0472">Membrane</keyword>
<dbReference type="PANTHER" id="PTHR45460">
    <property type="entry name" value="SIMILAR TO CYSTEINE PROTEINASE"/>
    <property type="match status" value="1"/>
</dbReference>
<sequence length="510" mass="56060">MAVIKSFRSTNGTGIATAIALLILFGGIALTTLGCRREEQETLAASAPTSTNAITAFCSDCHAFPNPKSFDKERWQEEVEQGIRIYRQSGRTDLVIPDLASTVEFFRVDAPDEITIPMPSRVADERFIEREITWEGAVKPTSISSVRVLNEHGQRPRMLLTDMWTGALSLGEAAEGSIQITSLGEVSHPAHIEPVDFDNDPFADYLVADLGTLNPQSEKQGSVWLMQGQSSGVPRRHPLKLGLSRVADVQTMDYDSDGDLDLLVADFGLHFVGSIYLATNQGSSSGIPKFEWRVIDPRPGAIFLPTIDFDQDGRTDFVAVMTQQFESIELKRNLGNGEFETNVIFQANDPSSGTSGIELVDFDMDGDIDVLYTNGDTFDDNLAKPNHGIKWLENEGEFPFTVHDVAAMPGCYRAVSGDLDGDGDNDIAAVAYLSKYEVAKFPQDTFDGVAWFEQTEDGTFLRHSLRKNVCQAATCVLVDWDVDGDLDLLVPPSSAEHETQDSLLLFVNEK</sequence>
<gene>
    <name evidence="3" type="ORF">GCM10023156_64520</name>
</gene>
<accession>A0ABP8NQ20</accession>
<dbReference type="EMBL" id="BAABGA010000114">
    <property type="protein sequence ID" value="GAA4470769.1"/>
    <property type="molecule type" value="Genomic_DNA"/>
</dbReference>
<evidence type="ECO:0000256" key="1">
    <source>
        <dbReference type="ARBA" id="ARBA00022729"/>
    </source>
</evidence>
<dbReference type="InterPro" id="IPR028994">
    <property type="entry name" value="Integrin_alpha_N"/>
</dbReference>
<dbReference type="InterPro" id="IPR013517">
    <property type="entry name" value="FG-GAP"/>
</dbReference>
<feature type="transmembrane region" description="Helical" evidence="2">
    <location>
        <begin position="12"/>
        <end position="33"/>
    </location>
</feature>
<name>A0ABP8NQ20_9BACT</name>
<evidence type="ECO:0000256" key="2">
    <source>
        <dbReference type="SAM" id="Phobius"/>
    </source>
</evidence>
<protein>
    <submittedName>
        <fullName evidence="3">VCBS repeat-containing protein</fullName>
    </submittedName>
</protein>
<dbReference type="Pfam" id="PF13517">
    <property type="entry name" value="FG-GAP_3"/>
    <property type="match status" value="2"/>
</dbReference>
<dbReference type="PROSITE" id="PS51257">
    <property type="entry name" value="PROKAR_LIPOPROTEIN"/>
    <property type="match status" value="1"/>
</dbReference>
<proteinExistence type="predicted"/>
<dbReference type="RefSeq" id="WP_345327806.1">
    <property type="nucleotide sequence ID" value="NZ_BAABGA010000114.1"/>
</dbReference>
<evidence type="ECO:0000313" key="4">
    <source>
        <dbReference type="Proteomes" id="UP001500840"/>
    </source>
</evidence>
<keyword evidence="2" id="KW-0812">Transmembrane</keyword>
<dbReference type="PANTHER" id="PTHR45460:SF2">
    <property type="entry name" value="ALPHA 1,3 GLUCANASE, GH71 FAMILY (EUROFUNG)"/>
    <property type="match status" value="1"/>
</dbReference>
<keyword evidence="2" id="KW-1133">Transmembrane helix</keyword>
<comment type="caution">
    <text evidence="3">The sequence shown here is derived from an EMBL/GenBank/DDBJ whole genome shotgun (WGS) entry which is preliminary data.</text>
</comment>
<keyword evidence="4" id="KW-1185">Reference proteome</keyword>
<dbReference type="SUPFAM" id="SSF69318">
    <property type="entry name" value="Integrin alpha N-terminal domain"/>
    <property type="match status" value="1"/>
</dbReference>
<reference evidence="4" key="1">
    <citation type="journal article" date="2019" name="Int. J. Syst. Evol. Microbiol.">
        <title>The Global Catalogue of Microorganisms (GCM) 10K type strain sequencing project: providing services to taxonomists for standard genome sequencing and annotation.</title>
        <authorList>
            <consortium name="The Broad Institute Genomics Platform"/>
            <consortium name="The Broad Institute Genome Sequencing Center for Infectious Disease"/>
            <person name="Wu L."/>
            <person name="Ma J."/>
        </authorList>
    </citation>
    <scope>NUCLEOTIDE SEQUENCE [LARGE SCALE GENOMIC DNA]</scope>
    <source>
        <strain evidence="4">JCM 17759</strain>
    </source>
</reference>
<dbReference type="Proteomes" id="UP001500840">
    <property type="component" value="Unassembled WGS sequence"/>
</dbReference>
<organism evidence="3 4">
    <name type="scientific">Novipirellula rosea</name>
    <dbReference type="NCBI Taxonomy" id="1031540"/>
    <lineage>
        <taxon>Bacteria</taxon>
        <taxon>Pseudomonadati</taxon>
        <taxon>Planctomycetota</taxon>
        <taxon>Planctomycetia</taxon>
        <taxon>Pirellulales</taxon>
        <taxon>Pirellulaceae</taxon>
        <taxon>Novipirellula</taxon>
    </lineage>
</organism>